<dbReference type="InterPro" id="IPR036844">
    <property type="entry name" value="Hint_dom_sf"/>
</dbReference>
<protein>
    <recommendedName>
        <fullName evidence="1">Hedgehog/Intein (Hint) domain-containing protein</fullName>
    </recommendedName>
</protein>
<proteinExistence type="predicted"/>
<keyword evidence="3" id="KW-1185">Reference proteome</keyword>
<accession>A0A511B0Q6</accession>
<dbReference type="Pfam" id="PF13403">
    <property type="entry name" value="Hint_2"/>
    <property type="match status" value="1"/>
</dbReference>
<name>A0A511B0Q6_9PROT</name>
<feature type="domain" description="Hedgehog/Intein (Hint)" evidence="1">
    <location>
        <begin position="235"/>
        <end position="374"/>
    </location>
</feature>
<reference evidence="2 3" key="1">
    <citation type="submission" date="2019-07" db="EMBL/GenBank/DDBJ databases">
        <title>Whole genome shotgun sequence of Gluconobacter wancherniae NBRC 103581.</title>
        <authorList>
            <person name="Hosoyama A."/>
            <person name="Uohara A."/>
            <person name="Ohji S."/>
            <person name="Ichikawa N."/>
        </authorList>
    </citation>
    <scope>NUCLEOTIDE SEQUENCE [LARGE SCALE GENOMIC DNA]</scope>
    <source>
        <strain evidence="2 3">NBRC 103581</strain>
    </source>
</reference>
<sequence>MTALVNVNAGVATIYSSGDLSGLAGLSAISSIVVTKNSQTPAGDNVVVDLTTGLAGIQALSSVTVQNGATAKVGGGLLGASVGTSLTVNGGILDIAGQALSIGALTTITVGSAGGEIKVEPTGLSAGLLTVPVQFVDSSGNTTTTIPKNFVMDFPSSKSIPATYNVATNTTTIGDGVSLLGVLGAGRVITLSGDPFGLKSTGTPEYAALDIFHVGSIIAYSKTFTQSDGSGGVITCFLPGTLIATDEGDSPVEQVLVGDFVSATVGDQKVSREVIWVGSNHVQVRPELSDDRAGYPVRILKNAISENVPFKDMLITSEHCLCIDGNFIPARMLVNGISIFYDKTITSYDYYHIETAEHSVITADGMLTESYLDTGNRKSFQSDANVVRIGAGAPAVRSWSRDAAAPLVTARSIVEPVFRQIETRAKTQGIKTVSAAPQLCEDAELRLVTDKGHVIRKLRETDGVAMFMIPSDVTAVSIISRTSRPSDTIGPFVDDRRELGVLIGEITLFDAVETRRLDTPFTDSTLEGWDVLENSACRWTNGKAALPLGQRRPHSIGMLAIRVLEAGPYLVTDEAAQSAAAFA</sequence>
<comment type="caution">
    <text evidence="2">The sequence shown here is derived from an EMBL/GenBank/DDBJ whole genome shotgun (WGS) entry which is preliminary data.</text>
</comment>
<dbReference type="OrthoDB" id="7284755at2"/>
<dbReference type="SUPFAM" id="SSF51294">
    <property type="entry name" value="Hedgehog/intein (Hint) domain"/>
    <property type="match status" value="1"/>
</dbReference>
<gene>
    <name evidence="2" type="ORF">GWA01_18050</name>
</gene>
<dbReference type="Proteomes" id="UP000321230">
    <property type="component" value="Unassembled WGS sequence"/>
</dbReference>
<evidence type="ECO:0000313" key="3">
    <source>
        <dbReference type="Proteomes" id="UP000321230"/>
    </source>
</evidence>
<evidence type="ECO:0000259" key="1">
    <source>
        <dbReference type="Pfam" id="PF13403"/>
    </source>
</evidence>
<dbReference type="InterPro" id="IPR028992">
    <property type="entry name" value="Hedgehog/Intein_dom"/>
</dbReference>
<dbReference type="Gene3D" id="2.170.16.10">
    <property type="entry name" value="Hedgehog/Intein (Hint) domain"/>
    <property type="match status" value="1"/>
</dbReference>
<organism evidence="2 3">
    <name type="scientific">Gluconobacter wancherniae NBRC 103581</name>
    <dbReference type="NCBI Taxonomy" id="656744"/>
    <lineage>
        <taxon>Bacteria</taxon>
        <taxon>Pseudomonadati</taxon>
        <taxon>Pseudomonadota</taxon>
        <taxon>Alphaproteobacteria</taxon>
        <taxon>Acetobacterales</taxon>
        <taxon>Acetobacteraceae</taxon>
        <taxon>Gluconobacter</taxon>
    </lineage>
</organism>
<dbReference type="RefSeq" id="WP_146796628.1">
    <property type="nucleotide sequence ID" value="NZ_BARC01000007.1"/>
</dbReference>
<dbReference type="EMBL" id="BJUZ01000002">
    <property type="protein sequence ID" value="GEK94035.1"/>
    <property type="molecule type" value="Genomic_DNA"/>
</dbReference>
<dbReference type="AlphaFoldDB" id="A0A511B0Q6"/>
<evidence type="ECO:0000313" key="2">
    <source>
        <dbReference type="EMBL" id="GEK94035.1"/>
    </source>
</evidence>